<evidence type="ECO:0000313" key="6">
    <source>
        <dbReference type="EMBL" id="PEH90392.1"/>
    </source>
</evidence>
<dbReference type="AlphaFoldDB" id="A0A2A7UYM5"/>
<dbReference type="InterPro" id="IPR005119">
    <property type="entry name" value="LysR_subst-bd"/>
</dbReference>
<dbReference type="FunFam" id="1.10.10.10:FF:000001">
    <property type="entry name" value="LysR family transcriptional regulator"/>
    <property type="match status" value="1"/>
</dbReference>
<dbReference type="GeneID" id="80802703"/>
<evidence type="ECO:0000256" key="1">
    <source>
        <dbReference type="ARBA" id="ARBA00009437"/>
    </source>
</evidence>
<dbReference type="GO" id="GO:0043565">
    <property type="term" value="F:sequence-specific DNA binding"/>
    <property type="evidence" value="ECO:0007669"/>
    <property type="project" value="TreeGrafter"/>
</dbReference>
<evidence type="ECO:0000313" key="7">
    <source>
        <dbReference type="Proteomes" id="UP000220246"/>
    </source>
</evidence>
<keyword evidence="4" id="KW-0804">Transcription</keyword>
<dbReference type="OrthoDB" id="8678019at2"/>
<dbReference type="Pfam" id="PF03466">
    <property type="entry name" value="LysR_substrate"/>
    <property type="match status" value="1"/>
</dbReference>
<evidence type="ECO:0000256" key="4">
    <source>
        <dbReference type="ARBA" id="ARBA00023163"/>
    </source>
</evidence>
<dbReference type="InterPro" id="IPR036390">
    <property type="entry name" value="WH_DNA-bd_sf"/>
</dbReference>
<organism evidence="6 7">
    <name type="scientific">Comamonas terrigena</name>
    <dbReference type="NCBI Taxonomy" id="32013"/>
    <lineage>
        <taxon>Bacteria</taxon>
        <taxon>Pseudomonadati</taxon>
        <taxon>Pseudomonadota</taxon>
        <taxon>Betaproteobacteria</taxon>
        <taxon>Burkholderiales</taxon>
        <taxon>Comamonadaceae</taxon>
        <taxon>Comamonas</taxon>
    </lineage>
</organism>
<sequence length="313" mass="34226">MEDLKRMAIFATVVQQGSMSAAARLLDMSPSAVSQHIRQLEREAGVSLLHRSTRQLGLTDAGQRFYTQCAALSEAATRARAELAAERQQPSGELRLSAPVGFARHAAPALGAWLGQHPQLRLRLLVDDAPIDLIQARVDLALRFGPQQDSSWVARHLGASPTVLCAAPQWLETWNLQAGRAPGALPAHPADLATATWLEQSRTEPPQLAQEWRHSATGDVAALQAQPRMTSNHRGTVQYLCEAGLGVAQLTLLDVVRPLREGRLLRLLPDWEMGLLDLWAVTPQRDALPAKVRQAVEVLRAYFGQLEGVVRTA</sequence>
<proteinExistence type="inferred from homology"/>
<dbReference type="InterPro" id="IPR058163">
    <property type="entry name" value="LysR-type_TF_proteobact-type"/>
</dbReference>
<gene>
    <name evidence="6" type="ORF">CRM82_18915</name>
</gene>
<dbReference type="GO" id="GO:0006351">
    <property type="term" value="P:DNA-templated transcription"/>
    <property type="evidence" value="ECO:0007669"/>
    <property type="project" value="TreeGrafter"/>
</dbReference>
<dbReference type="STRING" id="1219032.GCA_001515545_01897"/>
<feature type="domain" description="HTH lysR-type" evidence="5">
    <location>
        <begin position="1"/>
        <end position="59"/>
    </location>
</feature>
<accession>A0A2A7UYM5</accession>
<dbReference type="SUPFAM" id="SSF46785">
    <property type="entry name" value="Winged helix' DNA-binding domain"/>
    <property type="match status" value="1"/>
</dbReference>
<evidence type="ECO:0000256" key="2">
    <source>
        <dbReference type="ARBA" id="ARBA00023015"/>
    </source>
</evidence>
<dbReference type="Gene3D" id="3.40.190.290">
    <property type="match status" value="1"/>
</dbReference>
<comment type="similarity">
    <text evidence="1">Belongs to the LysR transcriptional regulatory family.</text>
</comment>
<keyword evidence="3" id="KW-0238">DNA-binding</keyword>
<name>A0A2A7UYM5_COMTR</name>
<dbReference type="Proteomes" id="UP000220246">
    <property type="component" value="Unassembled WGS sequence"/>
</dbReference>
<dbReference type="InterPro" id="IPR036388">
    <property type="entry name" value="WH-like_DNA-bd_sf"/>
</dbReference>
<dbReference type="Gene3D" id="1.10.10.10">
    <property type="entry name" value="Winged helix-like DNA-binding domain superfamily/Winged helix DNA-binding domain"/>
    <property type="match status" value="1"/>
</dbReference>
<dbReference type="PANTHER" id="PTHR30537">
    <property type="entry name" value="HTH-TYPE TRANSCRIPTIONAL REGULATOR"/>
    <property type="match status" value="1"/>
</dbReference>
<reference evidence="7" key="1">
    <citation type="submission" date="2017-09" db="EMBL/GenBank/DDBJ databases">
        <title>FDA dAtabase for Regulatory Grade micrObial Sequences (FDA-ARGOS): Supporting development and validation of Infectious Disease Dx tests.</title>
        <authorList>
            <person name="Minogue T."/>
            <person name="Wolcott M."/>
            <person name="Wasieloski L."/>
            <person name="Aguilar W."/>
            <person name="Moore D."/>
            <person name="Tallon L."/>
            <person name="Sadzewicz L."/>
            <person name="Ott S."/>
            <person name="Zhao X."/>
            <person name="Nagaraj S."/>
            <person name="Vavikolanu K."/>
            <person name="Aluvathingal J."/>
            <person name="Nadendla S."/>
            <person name="Sichtig H."/>
        </authorList>
    </citation>
    <scope>NUCLEOTIDE SEQUENCE [LARGE SCALE GENOMIC DNA]</scope>
    <source>
        <strain evidence="7">FDAARGOS_394</strain>
    </source>
</reference>
<dbReference type="EMBL" id="PDEA01000001">
    <property type="protein sequence ID" value="PEH90392.1"/>
    <property type="molecule type" value="Genomic_DNA"/>
</dbReference>
<evidence type="ECO:0000259" key="5">
    <source>
        <dbReference type="PROSITE" id="PS50931"/>
    </source>
</evidence>
<dbReference type="InterPro" id="IPR000847">
    <property type="entry name" value="LysR_HTH_N"/>
</dbReference>
<dbReference type="SUPFAM" id="SSF53850">
    <property type="entry name" value="Periplasmic binding protein-like II"/>
    <property type="match status" value="1"/>
</dbReference>
<protein>
    <submittedName>
        <fullName evidence="6">LysR family transcriptional regulator</fullName>
    </submittedName>
</protein>
<dbReference type="RefSeq" id="WP_066536520.1">
    <property type="nucleotide sequence ID" value="NZ_PDEA01000001.1"/>
</dbReference>
<evidence type="ECO:0000256" key="3">
    <source>
        <dbReference type="ARBA" id="ARBA00023125"/>
    </source>
</evidence>
<keyword evidence="2" id="KW-0805">Transcription regulation</keyword>
<dbReference type="PANTHER" id="PTHR30537:SF30">
    <property type="entry name" value="TRANSCRIPTIONAL REGULATOR-RELATED"/>
    <property type="match status" value="1"/>
</dbReference>
<dbReference type="Pfam" id="PF00126">
    <property type="entry name" value="HTH_1"/>
    <property type="match status" value="1"/>
</dbReference>
<dbReference type="PROSITE" id="PS50931">
    <property type="entry name" value="HTH_LYSR"/>
    <property type="match status" value="1"/>
</dbReference>
<keyword evidence="7" id="KW-1185">Reference proteome</keyword>
<dbReference type="CDD" id="cd08422">
    <property type="entry name" value="PBP2_CrgA_like"/>
    <property type="match status" value="1"/>
</dbReference>
<dbReference type="GO" id="GO:0003700">
    <property type="term" value="F:DNA-binding transcription factor activity"/>
    <property type="evidence" value="ECO:0007669"/>
    <property type="project" value="InterPro"/>
</dbReference>
<comment type="caution">
    <text evidence="6">The sequence shown here is derived from an EMBL/GenBank/DDBJ whole genome shotgun (WGS) entry which is preliminary data.</text>
</comment>